<dbReference type="PANTHER" id="PTHR30135">
    <property type="entry name" value="UNCHARACTERIZED PROTEIN YVCK-RELATED"/>
    <property type="match status" value="1"/>
</dbReference>
<evidence type="ECO:0000313" key="4">
    <source>
        <dbReference type="Proteomes" id="UP000264006"/>
    </source>
</evidence>
<reference evidence="3 4" key="1">
    <citation type="submission" date="2018-09" db="EMBL/GenBank/DDBJ databases">
        <title>Complete genome sequence of Euzebya sp. DY32-46 isolated from seawater of Pacific Ocean.</title>
        <authorList>
            <person name="Xu L."/>
            <person name="Wu Y.-H."/>
            <person name="Xu X.-W."/>
        </authorList>
    </citation>
    <scope>NUCLEOTIDE SEQUENCE [LARGE SCALE GENOMIC DNA]</scope>
    <source>
        <strain evidence="3 4">DY32-46</strain>
    </source>
</reference>
<dbReference type="SUPFAM" id="SSF142338">
    <property type="entry name" value="CofD-like"/>
    <property type="match status" value="1"/>
</dbReference>
<dbReference type="KEGG" id="euz:DVS28_a2518"/>
<name>A0A346XYA2_9ACTN</name>
<dbReference type="EMBL" id="CP031165">
    <property type="protein sequence ID" value="AXV07199.1"/>
    <property type="molecule type" value="Genomic_DNA"/>
</dbReference>
<keyword evidence="4" id="KW-1185">Reference proteome</keyword>
<evidence type="ECO:0000313" key="3">
    <source>
        <dbReference type="EMBL" id="AXV07199.1"/>
    </source>
</evidence>
<dbReference type="AlphaFoldDB" id="A0A346XYA2"/>
<dbReference type="OrthoDB" id="9783842at2"/>
<dbReference type="InterPro" id="IPR038136">
    <property type="entry name" value="CofD-like_dom_sf"/>
</dbReference>
<dbReference type="NCBIfam" id="TIGR01826">
    <property type="entry name" value="CofD_related"/>
    <property type="match status" value="1"/>
</dbReference>
<dbReference type="CDD" id="cd07187">
    <property type="entry name" value="YvcK_like"/>
    <property type="match status" value="1"/>
</dbReference>
<comment type="function">
    <text evidence="2">Required for morphogenesis under gluconeogenic growth conditions.</text>
</comment>
<sequence length="308" mass="31899">MGRAERVVAIGGGHGLSRTLEALRLMEVHTTAVVTVADDGGSSGRLRRERGIIALGDMRMGLLALAPAGPLQEVFGHRFNGGGLDGHSLGNLALVAMIEQAGGDVLVAMDHAARLLDCRGRVWPCTTDDVTLVAAIDGTEVEGQVAVATTEGRDRRVWLEPAEPTACPLAMEAIDAADLVVLGPGSLFTSIIPNLLVPGIAEALDDTDARLVYAANLTAQAGETAGMSARDHVDALLDYLPERTSIEVLCHAGPGPDGSGPALQPDVAGRGVRAIHHADLAEGDGDHRVGAHDPVRLAAAIGRLLDHP</sequence>
<dbReference type="Proteomes" id="UP000264006">
    <property type="component" value="Chromosome"/>
</dbReference>
<dbReference type="Pfam" id="PF01933">
    <property type="entry name" value="CofD"/>
    <property type="match status" value="1"/>
</dbReference>
<keyword evidence="3" id="KW-0808">Transferase</keyword>
<evidence type="ECO:0000256" key="1">
    <source>
        <dbReference type="ARBA" id="ARBA00022490"/>
    </source>
</evidence>
<dbReference type="GO" id="GO:0043743">
    <property type="term" value="F:LPPG:FO 2-phospho-L-lactate transferase activity"/>
    <property type="evidence" value="ECO:0007669"/>
    <property type="project" value="InterPro"/>
</dbReference>
<dbReference type="GO" id="GO:0008360">
    <property type="term" value="P:regulation of cell shape"/>
    <property type="evidence" value="ECO:0007669"/>
    <property type="project" value="UniProtKB-UniRule"/>
</dbReference>
<proteinExistence type="inferred from homology"/>
<protein>
    <recommendedName>
        <fullName evidence="2">Putative gluconeogenesis factor</fullName>
    </recommendedName>
</protein>
<organism evidence="3 4">
    <name type="scientific">Euzebya pacifica</name>
    <dbReference type="NCBI Taxonomy" id="1608957"/>
    <lineage>
        <taxon>Bacteria</taxon>
        <taxon>Bacillati</taxon>
        <taxon>Actinomycetota</taxon>
        <taxon>Nitriliruptoria</taxon>
        <taxon>Euzebyales</taxon>
    </lineage>
</organism>
<dbReference type="GO" id="GO:0005737">
    <property type="term" value="C:cytoplasm"/>
    <property type="evidence" value="ECO:0007669"/>
    <property type="project" value="UniProtKB-SubCell"/>
</dbReference>
<evidence type="ECO:0000256" key="2">
    <source>
        <dbReference type="HAMAP-Rule" id="MF_00973"/>
    </source>
</evidence>
<dbReference type="Gene3D" id="3.40.50.10680">
    <property type="entry name" value="CofD-like domains"/>
    <property type="match status" value="1"/>
</dbReference>
<keyword evidence="1 2" id="KW-0963">Cytoplasm</keyword>
<comment type="similarity">
    <text evidence="2">Belongs to the gluconeogenesis factor family.</text>
</comment>
<dbReference type="PANTHER" id="PTHR30135:SF3">
    <property type="entry name" value="GLUCONEOGENESIS FACTOR-RELATED"/>
    <property type="match status" value="1"/>
</dbReference>
<dbReference type="InterPro" id="IPR010119">
    <property type="entry name" value="Gluconeogen_factor"/>
</dbReference>
<comment type="subcellular location">
    <subcellularLocation>
        <location evidence="2">Cytoplasm</location>
    </subcellularLocation>
</comment>
<dbReference type="InterPro" id="IPR002882">
    <property type="entry name" value="CofD"/>
</dbReference>
<accession>A0A346XYA2</accession>
<dbReference type="HAMAP" id="MF_00973">
    <property type="entry name" value="Gluconeogen_factor"/>
    <property type="match status" value="1"/>
</dbReference>
<gene>
    <name evidence="3" type="ORF">DVS28_a2518</name>
</gene>
<dbReference type="RefSeq" id="WP_114591732.1">
    <property type="nucleotide sequence ID" value="NZ_CP031165.1"/>
</dbReference>